<accession>A0A7R8ZI13</accession>
<protein>
    <submittedName>
        <fullName evidence="2">Uncharacterized protein</fullName>
    </submittedName>
</protein>
<proteinExistence type="predicted"/>
<feature type="region of interest" description="Disordered" evidence="1">
    <location>
        <begin position="1"/>
        <end position="48"/>
    </location>
</feature>
<name>A0A7R8ZI13_9CRUS</name>
<evidence type="ECO:0000256" key="1">
    <source>
        <dbReference type="SAM" id="MobiDB-lite"/>
    </source>
</evidence>
<reference evidence="2" key="1">
    <citation type="submission" date="2020-11" db="EMBL/GenBank/DDBJ databases">
        <authorList>
            <person name="Tran Van P."/>
        </authorList>
    </citation>
    <scope>NUCLEOTIDE SEQUENCE</scope>
</reference>
<feature type="region of interest" description="Disordered" evidence="1">
    <location>
        <begin position="149"/>
        <end position="172"/>
    </location>
</feature>
<dbReference type="AlphaFoldDB" id="A0A7R8ZI13"/>
<dbReference type="EMBL" id="OB660388">
    <property type="protein sequence ID" value="CAD7224514.1"/>
    <property type="molecule type" value="Genomic_DNA"/>
</dbReference>
<evidence type="ECO:0000313" key="2">
    <source>
        <dbReference type="EMBL" id="CAD7224514.1"/>
    </source>
</evidence>
<feature type="compositionally biased region" description="Basic and acidic residues" evidence="1">
    <location>
        <begin position="149"/>
        <end position="167"/>
    </location>
</feature>
<feature type="compositionally biased region" description="Polar residues" evidence="1">
    <location>
        <begin position="17"/>
        <end position="31"/>
    </location>
</feature>
<organism evidence="2">
    <name type="scientific">Cyprideis torosa</name>
    <dbReference type="NCBI Taxonomy" id="163714"/>
    <lineage>
        <taxon>Eukaryota</taxon>
        <taxon>Metazoa</taxon>
        <taxon>Ecdysozoa</taxon>
        <taxon>Arthropoda</taxon>
        <taxon>Crustacea</taxon>
        <taxon>Oligostraca</taxon>
        <taxon>Ostracoda</taxon>
        <taxon>Podocopa</taxon>
        <taxon>Podocopida</taxon>
        <taxon>Cytherocopina</taxon>
        <taxon>Cytheroidea</taxon>
        <taxon>Cytherideidae</taxon>
        <taxon>Cyprideis</taxon>
    </lineage>
</organism>
<sequence length="199" mass="22177">MRWTPQSSPGGHVAYPLTSTPRVVNGNSAREMSSPVVPRTPHSRRRASTVSTGSLVLNDSLETVINRSLLRAIVFLAMQVKNVSHNDKRLGWESDSSKKLEQEAGLTVMTVDGSYHASTAAPLLYVRLWPIELFSGGSGRLMMGILRVGDGRRDNRPRPRPGHENKTQRRNQSLWLFRVTTEDLTENPADEFTVTVQQS</sequence>
<gene>
    <name evidence="2" type="ORF">CTOB1V02_LOCUS2471</name>
</gene>